<protein>
    <submittedName>
        <fullName evidence="2">Uncharacterized protein</fullName>
    </submittedName>
</protein>
<dbReference type="AlphaFoldDB" id="A0A7M7QFI4"/>
<evidence type="ECO:0000313" key="3">
    <source>
        <dbReference type="Proteomes" id="UP000002358"/>
    </source>
</evidence>
<accession>A0A7M7QFI4</accession>
<feature type="compositionally biased region" description="Polar residues" evidence="1">
    <location>
        <begin position="112"/>
        <end position="121"/>
    </location>
</feature>
<organism evidence="2 3">
    <name type="scientific">Nasonia vitripennis</name>
    <name type="common">Parasitic wasp</name>
    <dbReference type="NCBI Taxonomy" id="7425"/>
    <lineage>
        <taxon>Eukaryota</taxon>
        <taxon>Metazoa</taxon>
        <taxon>Ecdysozoa</taxon>
        <taxon>Arthropoda</taxon>
        <taxon>Hexapoda</taxon>
        <taxon>Insecta</taxon>
        <taxon>Pterygota</taxon>
        <taxon>Neoptera</taxon>
        <taxon>Endopterygota</taxon>
        <taxon>Hymenoptera</taxon>
        <taxon>Apocrita</taxon>
        <taxon>Proctotrupomorpha</taxon>
        <taxon>Chalcidoidea</taxon>
        <taxon>Pteromalidae</taxon>
        <taxon>Pteromalinae</taxon>
        <taxon>Nasonia</taxon>
    </lineage>
</organism>
<feature type="compositionally biased region" description="Basic and acidic residues" evidence="1">
    <location>
        <begin position="69"/>
        <end position="82"/>
    </location>
</feature>
<feature type="region of interest" description="Disordered" evidence="1">
    <location>
        <begin position="69"/>
        <end position="121"/>
    </location>
</feature>
<dbReference type="EnsemblMetazoa" id="XM_031931041">
    <property type="protein sequence ID" value="XP_031786901"/>
    <property type="gene ID" value="LOC100679784"/>
</dbReference>
<evidence type="ECO:0000256" key="1">
    <source>
        <dbReference type="SAM" id="MobiDB-lite"/>
    </source>
</evidence>
<keyword evidence="3" id="KW-1185">Reference proteome</keyword>
<proteinExistence type="predicted"/>
<name>A0A7M7QFI4_NASVI</name>
<dbReference type="Proteomes" id="UP000002358">
    <property type="component" value="Chromosome 5"/>
</dbReference>
<sequence length="181" mass="20638">MGGWTQLRDASWHRIECVFGLQSSLQRTPPIRRVVDEPPPAPRKICLGDRKQQLARRENLRPRKLTYEPENQRRVEPSHEDSGIVVWATTSSSLLDEDADKENRPENDDIIPNSQNETANPGSLRYRLEQLMASLSIEHQPNSSGRAVEVFSANYLNHSPPLSHPQKPATQSEARRKSEEK</sequence>
<dbReference type="InParanoid" id="A0A7M7QFI4"/>
<reference evidence="2" key="1">
    <citation type="submission" date="2021-01" db="UniProtKB">
        <authorList>
            <consortium name="EnsemblMetazoa"/>
        </authorList>
    </citation>
    <scope>IDENTIFICATION</scope>
</reference>
<dbReference type="GeneID" id="100679784"/>
<dbReference type="KEGG" id="nvi:100679784"/>
<feature type="region of interest" description="Disordered" evidence="1">
    <location>
        <begin position="156"/>
        <end position="181"/>
    </location>
</feature>
<dbReference type="OrthoDB" id="10558644at2759"/>
<dbReference type="RefSeq" id="XP_031786901.2">
    <property type="nucleotide sequence ID" value="XM_031931041.2"/>
</dbReference>
<feature type="region of interest" description="Disordered" evidence="1">
    <location>
        <begin position="30"/>
        <end position="53"/>
    </location>
</feature>
<evidence type="ECO:0000313" key="2">
    <source>
        <dbReference type="EnsemblMetazoa" id="XP_031786901"/>
    </source>
</evidence>